<dbReference type="PIRSF" id="PIRSF038800">
    <property type="entry name" value="KYNU"/>
    <property type="match status" value="1"/>
</dbReference>
<comment type="function">
    <text evidence="4 6">Catalyzes the cleavage of L-kynurenine (L-Kyn) and L-3-hydroxykynurenine (L-3OHKyn) into anthranilic acid (AA) and 3-hydroxyanthranilic acid (3-OHAA), respectively.</text>
</comment>
<reference evidence="7 8" key="1">
    <citation type="submission" date="2020-10" db="EMBL/GenBank/DDBJ databases">
        <title>Connecting structure to function with the recovery of over 1000 high-quality activated sludge metagenome-assembled genomes encoding full-length rRNA genes using long-read sequencing.</title>
        <authorList>
            <person name="Singleton C.M."/>
            <person name="Petriglieri F."/>
            <person name="Kristensen J.M."/>
            <person name="Kirkegaard R.H."/>
            <person name="Michaelsen T.Y."/>
            <person name="Andersen M.H."/>
            <person name="Karst S.M."/>
            <person name="Dueholm M.S."/>
            <person name="Nielsen P.H."/>
            <person name="Albertsen M."/>
        </authorList>
    </citation>
    <scope>NUCLEOTIDE SEQUENCE [LARGE SCALE GENOMIC DNA]</scope>
    <source>
        <strain evidence="7">Ribe_18-Q3-R11-54_BAT3C.373</strain>
    </source>
</reference>
<dbReference type="GO" id="GO:0009435">
    <property type="term" value="P:NAD+ biosynthetic process"/>
    <property type="evidence" value="ECO:0007669"/>
    <property type="project" value="UniProtKB-UniRule"/>
</dbReference>
<dbReference type="GO" id="GO:0030170">
    <property type="term" value="F:pyridoxal phosphate binding"/>
    <property type="evidence" value="ECO:0007669"/>
    <property type="project" value="UniProtKB-UniRule"/>
</dbReference>
<dbReference type="PANTHER" id="PTHR14084">
    <property type="entry name" value="KYNURENINASE"/>
    <property type="match status" value="1"/>
</dbReference>
<evidence type="ECO:0000256" key="4">
    <source>
        <dbReference type="HAMAP-Rule" id="MF_01970"/>
    </source>
</evidence>
<feature type="modified residue" description="N6-(pyridoxal phosphate)lysine" evidence="4">
    <location>
        <position position="247"/>
    </location>
</feature>
<evidence type="ECO:0000313" key="8">
    <source>
        <dbReference type="Proteomes" id="UP000808349"/>
    </source>
</evidence>
<comment type="subunit">
    <text evidence="4 6">Homodimer.</text>
</comment>
<protein>
    <recommendedName>
        <fullName evidence="4 5">Kynureninase</fullName>
        <ecNumber evidence="4 5">3.7.1.3</ecNumber>
    </recommendedName>
    <alternativeName>
        <fullName evidence="4">L-kynurenine hydrolase</fullName>
    </alternativeName>
</protein>
<dbReference type="GO" id="GO:0030429">
    <property type="term" value="F:kynureninase activity"/>
    <property type="evidence" value="ECO:0007669"/>
    <property type="project" value="UniProtKB-UniRule"/>
</dbReference>
<dbReference type="InterPro" id="IPR015421">
    <property type="entry name" value="PyrdxlP-dep_Trfase_major"/>
</dbReference>
<feature type="binding site" evidence="4">
    <location>
        <position position="246"/>
    </location>
    <ligand>
        <name>pyridoxal 5'-phosphate</name>
        <dbReference type="ChEBI" id="CHEBI:597326"/>
    </ligand>
</feature>
<dbReference type="GO" id="GO:0019441">
    <property type="term" value="P:L-tryptophan catabolic process to kynurenine"/>
    <property type="evidence" value="ECO:0007669"/>
    <property type="project" value="TreeGrafter"/>
</dbReference>
<dbReference type="GO" id="GO:0043420">
    <property type="term" value="P:anthranilate metabolic process"/>
    <property type="evidence" value="ECO:0007669"/>
    <property type="project" value="TreeGrafter"/>
</dbReference>
<evidence type="ECO:0000313" key="7">
    <source>
        <dbReference type="EMBL" id="MBK9718561.1"/>
    </source>
</evidence>
<comment type="catalytic activity">
    <reaction evidence="6">
        <text>3-hydroxy-L-kynurenine + H2O = 3-hydroxyanthranilate + L-alanine + H(+)</text>
        <dbReference type="Rhea" id="RHEA:25143"/>
        <dbReference type="ChEBI" id="CHEBI:15377"/>
        <dbReference type="ChEBI" id="CHEBI:15378"/>
        <dbReference type="ChEBI" id="CHEBI:36559"/>
        <dbReference type="ChEBI" id="CHEBI:57972"/>
        <dbReference type="ChEBI" id="CHEBI:58125"/>
        <dbReference type="EC" id="3.7.1.3"/>
    </reaction>
</comment>
<dbReference type="HAMAP" id="MF_01970">
    <property type="entry name" value="Kynureninase"/>
    <property type="match status" value="1"/>
</dbReference>
<comment type="caution">
    <text evidence="7">The sequence shown here is derived from an EMBL/GenBank/DDBJ whole genome shotgun (WGS) entry which is preliminary data.</text>
</comment>
<dbReference type="AlphaFoldDB" id="A0A9D7SAT7"/>
<keyword evidence="3 4" id="KW-0663">Pyridoxal phosphate</keyword>
<accession>A0A9D7SAT7</accession>
<evidence type="ECO:0000256" key="1">
    <source>
        <dbReference type="ARBA" id="ARBA00022642"/>
    </source>
</evidence>
<dbReference type="NCBIfam" id="TIGR01814">
    <property type="entry name" value="kynureninase"/>
    <property type="match status" value="1"/>
</dbReference>
<sequence>MDAKILTESYAISLDQADELKHFRSKFHIPKTKEGNDYRYFCGNSLGLQPIQARQLIDKELDDWARYGVLGHELAAHPWVKYHEFLTEYMSEIVGAKPLEVVIMNTLSVNLHLMMVSFYRPTPKRHKILIEYSAFPSDRYAVESQIKFHGFDPASSLIILTPDQEGSSYISKDNIRQTIEKDGDTIALILIGSVNYYSGQSYPIPYITELGHKHGAFVGFDLAHGAGNLHLKLHDDGPDFAVWCSYKYLNSGPGGLAGCFVHERHSNSFDIPRFAGWWGHDKVNRFKMSPELRLMPGAEGWQLSNPPILPMASLLASLEIFHEAGIESLHRKSQQMSHYLIQLLNTLDQKWFRIISPLDPSERGCQVSIQLKHPDKSIYHQLDQKGIIADWREPDVIRVAPVPLYNTYADIFYLYSSLKTILENYEI</sequence>
<feature type="binding site" evidence="4">
    <location>
        <position position="224"/>
    </location>
    <ligand>
        <name>pyridoxal 5'-phosphate</name>
        <dbReference type="ChEBI" id="CHEBI:597326"/>
    </ligand>
</feature>
<dbReference type="Gene3D" id="3.40.640.10">
    <property type="entry name" value="Type I PLP-dependent aspartate aminotransferase-like (Major domain)"/>
    <property type="match status" value="1"/>
</dbReference>
<comment type="cofactor">
    <cofactor evidence="4 6">
        <name>pyridoxal 5'-phosphate</name>
        <dbReference type="ChEBI" id="CHEBI:597326"/>
    </cofactor>
</comment>
<dbReference type="Proteomes" id="UP000808349">
    <property type="component" value="Unassembled WGS sequence"/>
</dbReference>
<keyword evidence="1 4" id="KW-0662">Pyridine nucleotide biosynthesis</keyword>
<feature type="binding site" evidence="4">
    <location>
        <position position="277"/>
    </location>
    <ligand>
        <name>pyridoxal 5'-phosphate</name>
        <dbReference type="ChEBI" id="CHEBI:597326"/>
    </ligand>
</feature>
<feature type="binding site" evidence="4">
    <location>
        <position position="108"/>
    </location>
    <ligand>
        <name>pyridoxal 5'-phosphate</name>
        <dbReference type="ChEBI" id="CHEBI:597326"/>
    </ligand>
</feature>
<keyword evidence="2 4" id="KW-0378">Hydrolase</keyword>
<comment type="pathway">
    <text evidence="4 6">Cofactor biosynthesis; NAD(+) biosynthesis; quinolinate from L-kynurenine: step 2/3.</text>
</comment>
<feature type="binding site" evidence="4">
    <location>
        <begin position="135"/>
        <end position="138"/>
    </location>
    <ligand>
        <name>pyridoxal 5'-phosphate</name>
        <dbReference type="ChEBI" id="CHEBI:597326"/>
    </ligand>
</feature>
<dbReference type="FunFam" id="3.40.640.10:FF:000031">
    <property type="entry name" value="Kynureninase"/>
    <property type="match status" value="1"/>
</dbReference>
<feature type="binding site" evidence="4">
    <location>
        <position position="305"/>
    </location>
    <ligand>
        <name>pyridoxal 5'-phosphate</name>
        <dbReference type="ChEBI" id="CHEBI:597326"/>
    </ligand>
</feature>
<dbReference type="SUPFAM" id="SSF53383">
    <property type="entry name" value="PLP-dependent transferases"/>
    <property type="match status" value="1"/>
</dbReference>
<dbReference type="Pfam" id="PF22580">
    <property type="entry name" value="KYNU_C"/>
    <property type="match status" value="1"/>
</dbReference>
<feature type="binding site" evidence="4">
    <location>
        <position position="221"/>
    </location>
    <ligand>
        <name>pyridoxal 5'-phosphate</name>
        <dbReference type="ChEBI" id="CHEBI:597326"/>
    </ligand>
</feature>
<comment type="catalytic activity">
    <reaction evidence="4 6">
        <text>L-kynurenine + H2O = anthranilate + L-alanine + H(+)</text>
        <dbReference type="Rhea" id="RHEA:16813"/>
        <dbReference type="ChEBI" id="CHEBI:15377"/>
        <dbReference type="ChEBI" id="CHEBI:15378"/>
        <dbReference type="ChEBI" id="CHEBI:16567"/>
        <dbReference type="ChEBI" id="CHEBI:57959"/>
        <dbReference type="ChEBI" id="CHEBI:57972"/>
        <dbReference type="EC" id="3.7.1.3"/>
    </reaction>
</comment>
<name>A0A9D7SAT7_9BACT</name>
<organism evidence="7 8">
    <name type="scientific">Candidatus Defluviibacterium haderslevense</name>
    <dbReference type="NCBI Taxonomy" id="2981993"/>
    <lineage>
        <taxon>Bacteria</taxon>
        <taxon>Pseudomonadati</taxon>
        <taxon>Bacteroidota</taxon>
        <taxon>Saprospiria</taxon>
        <taxon>Saprospirales</taxon>
        <taxon>Saprospiraceae</taxon>
        <taxon>Candidatus Defluviibacterium</taxon>
    </lineage>
</organism>
<comment type="similarity">
    <text evidence="4 6">Belongs to the kynureninase family.</text>
</comment>
<dbReference type="GO" id="GO:0019805">
    <property type="term" value="P:quinolinate biosynthetic process"/>
    <property type="evidence" value="ECO:0007669"/>
    <property type="project" value="UniProtKB-UniRule"/>
</dbReference>
<proteinExistence type="inferred from homology"/>
<feature type="binding site" evidence="4">
    <location>
        <position position="107"/>
    </location>
    <ligand>
        <name>pyridoxal 5'-phosphate</name>
        <dbReference type="ChEBI" id="CHEBI:597326"/>
    </ligand>
</feature>
<comment type="pathway">
    <text evidence="4 6">Amino-acid degradation; L-kynurenine degradation; L-alanine and anthranilate from L-kynurenine: step 1/1.</text>
</comment>
<evidence type="ECO:0000256" key="2">
    <source>
        <dbReference type="ARBA" id="ARBA00022801"/>
    </source>
</evidence>
<evidence type="ECO:0000256" key="3">
    <source>
        <dbReference type="ARBA" id="ARBA00022898"/>
    </source>
</evidence>
<evidence type="ECO:0000256" key="6">
    <source>
        <dbReference type="PIRNR" id="PIRNR038800"/>
    </source>
</evidence>
<dbReference type="GO" id="GO:0005737">
    <property type="term" value="C:cytoplasm"/>
    <property type="evidence" value="ECO:0007669"/>
    <property type="project" value="UniProtKB-UniRule"/>
</dbReference>
<dbReference type="InterPro" id="IPR015422">
    <property type="entry name" value="PyrdxlP-dep_Trfase_small"/>
</dbReference>
<dbReference type="InterPro" id="IPR010111">
    <property type="entry name" value="Kynureninase"/>
</dbReference>
<dbReference type="InterPro" id="IPR015424">
    <property type="entry name" value="PyrdxlP-dep_Trfase"/>
</dbReference>
<dbReference type="EMBL" id="JADKFW010000010">
    <property type="protein sequence ID" value="MBK9718561.1"/>
    <property type="molecule type" value="Genomic_DNA"/>
</dbReference>
<dbReference type="EC" id="3.7.1.3" evidence="4 5"/>
<evidence type="ECO:0000256" key="5">
    <source>
        <dbReference type="NCBIfam" id="TIGR01814"/>
    </source>
</evidence>
<dbReference type="Gene3D" id="3.90.1150.10">
    <property type="entry name" value="Aspartate Aminotransferase, domain 1"/>
    <property type="match status" value="1"/>
</dbReference>
<dbReference type="GO" id="GO:0097053">
    <property type="term" value="P:L-kynurenine catabolic process"/>
    <property type="evidence" value="ECO:0007669"/>
    <property type="project" value="UniProtKB-UniRule"/>
</dbReference>
<gene>
    <name evidence="4 7" type="primary">kynU</name>
    <name evidence="7" type="ORF">IPO85_13820</name>
</gene>
<dbReference type="PANTHER" id="PTHR14084:SF0">
    <property type="entry name" value="KYNURENINASE"/>
    <property type="match status" value="1"/>
</dbReference>
<comment type="caution">
    <text evidence="4">Lacks conserved residue(s) required for the propagation of feature annotation.</text>
</comment>